<gene>
    <name evidence="1" type="ORF">PDE_09262</name>
</gene>
<sequence>MNKREGHVCSAILSQVSPSGEIGLHPEVPRGVAPNNPVPQDKGKARTAASEQIGLASRFGPVLRQVMTVLIGNRTREVRASKFGKDYDCEEAQEYGQRPVQCKVGGIEVTGSRDVGPSVLWVGQDEALAQQILVRRGWLGPTWQPRILQIQNHLSRLLVIRAETGSSLVRVRSGDRGRCTHNGEFRMCEKLPALSGIFALCGPGDHFKAAQSIG</sequence>
<protein>
    <submittedName>
        <fullName evidence="1">Uncharacterized protein</fullName>
    </submittedName>
</protein>
<reference evidence="1 2" key="1">
    <citation type="journal article" date="2013" name="PLoS ONE">
        <title>Genomic and secretomic analyses reveal unique features of the lignocellulolytic enzyme system of Penicillium decumbens.</title>
        <authorList>
            <person name="Liu G."/>
            <person name="Zhang L."/>
            <person name="Wei X."/>
            <person name="Zou G."/>
            <person name="Qin Y."/>
            <person name="Ma L."/>
            <person name="Li J."/>
            <person name="Zheng H."/>
            <person name="Wang S."/>
            <person name="Wang C."/>
            <person name="Xun L."/>
            <person name="Zhao G.-P."/>
            <person name="Zhou Z."/>
            <person name="Qu Y."/>
        </authorList>
    </citation>
    <scope>NUCLEOTIDE SEQUENCE [LARGE SCALE GENOMIC DNA]</scope>
    <source>
        <strain evidence="2">114-2 / CGMCC 5302</strain>
    </source>
</reference>
<dbReference type="AlphaFoldDB" id="S8B615"/>
<dbReference type="Proteomes" id="UP000019376">
    <property type="component" value="Unassembled WGS sequence"/>
</dbReference>
<evidence type="ECO:0000313" key="2">
    <source>
        <dbReference type="Proteomes" id="UP000019376"/>
    </source>
</evidence>
<evidence type="ECO:0000313" key="1">
    <source>
        <dbReference type="EMBL" id="EPS34298.1"/>
    </source>
</evidence>
<dbReference type="HOGENOM" id="CLU_1289337_0_0_1"/>
<dbReference type="EMBL" id="KB644415">
    <property type="protein sequence ID" value="EPS34298.1"/>
    <property type="molecule type" value="Genomic_DNA"/>
</dbReference>
<keyword evidence="2" id="KW-1185">Reference proteome</keyword>
<proteinExistence type="predicted"/>
<name>S8B615_PENO1</name>
<accession>S8B615</accession>
<organism evidence="1 2">
    <name type="scientific">Penicillium oxalicum (strain 114-2 / CGMCC 5302)</name>
    <name type="common">Penicillium decumbens</name>
    <dbReference type="NCBI Taxonomy" id="933388"/>
    <lineage>
        <taxon>Eukaryota</taxon>
        <taxon>Fungi</taxon>
        <taxon>Dikarya</taxon>
        <taxon>Ascomycota</taxon>
        <taxon>Pezizomycotina</taxon>
        <taxon>Eurotiomycetes</taxon>
        <taxon>Eurotiomycetidae</taxon>
        <taxon>Eurotiales</taxon>
        <taxon>Aspergillaceae</taxon>
        <taxon>Penicillium</taxon>
    </lineage>
</organism>